<accession>A0A918Q615</accession>
<comment type="caution">
    <text evidence="3">The sequence shown here is derived from an EMBL/GenBank/DDBJ whole genome shotgun (WGS) entry which is preliminary data.</text>
</comment>
<evidence type="ECO:0000259" key="2">
    <source>
        <dbReference type="Pfam" id="PF15541"/>
    </source>
</evidence>
<dbReference type="Proteomes" id="UP000619457">
    <property type="component" value="Unassembled WGS sequence"/>
</dbReference>
<dbReference type="AlphaFoldDB" id="A0A918Q615"/>
<sequence length="690" mass="77703">MPENFPVVNRPHTVKYQVSGSGFLQEYTVRTIDGVLHIRTEITASSKRKSFEARLKRLITLRPEAFHASHMVGAGFGRENRYGIYWAPSEINLEYQNSGIEKRIRELRDLKDRRYKLFVKMEGKTVPGTRILREVIYQLELLDTRNISRSPVKVYEASINIEYNMEAIRSKDIKNAVRKINIPNPEKFSGWGEIERFLSPVSEKSKAISDKGLEDKAEKSAKKSSKTPKEEKPKSKKAGSTKSTKKIEEIKVIEDKSEDDQSENKVKKKKKKTKKARKKQRGKKGKAAQASSKEITGKGTAEKGLAQRGKAEKASQNASKAKPIPKAEKLIITKAINGPEPAKPSASAGKTVAHVGTNLSSAPKVFGPSTKASDGMTFLIQAAISINGRTIINREKDKALKAYTKRANEMEMLQMQGQYVSVVMVMIQPNSDLVSYYKSQAQSPPVPLRFSHWQITHAKNRNNLGVGANRTYAVPPGKQVTKSRRKAPTYVPKNHHYLSAAPMIFYPQVFNFSSDFTGIYRPLKTMDSRLDVNNEYLNRELAIVRTKGFMIKFLMNRSSFLHGWDPIYLESGQVKMISDLGITMALIKNKNQKKFERTGVLDFETAKIYTGDSSINFLVNYADNSFSTNTKASQFKYIASTEPGKPSILLESFPNGGQLIWVAESLNQQKSEAVRNILMIIENEYTYTSK</sequence>
<dbReference type="Pfam" id="PF15541">
    <property type="entry name" value="Ntox4"/>
    <property type="match status" value="1"/>
</dbReference>
<name>A0A918Q615_9BACT</name>
<dbReference type="RefSeq" id="WP_018475841.1">
    <property type="nucleotide sequence ID" value="NZ_BMWX01000004.1"/>
</dbReference>
<feature type="region of interest" description="Disordered" evidence="1">
    <location>
        <begin position="208"/>
        <end position="326"/>
    </location>
</feature>
<reference evidence="3" key="2">
    <citation type="submission" date="2020-09" db="EMBL/GenBank/DDBJ databases">
        <authorList>
            <person name="Sun Q."/>
            <person name="Kim S."/>
        </authorList>
    </citation>
    <scope>NUCLEOTIDE SEQUENCE</scope>
    <source>
        <strain evidence="3">KCTC 12368</strain>
    </source>
</reference>
<evidence type="ECO:0000313" key="3">
    <source>
        <dbReference type="EMBL" id="GGZ33283.1"/>
    </source>
</evidence>
<evidence type="ECO:0000313" key="4">
    <source>
        <dbReference type="Proteomes" id="UP000619457"/>
    </source>
</evidence>
<dbReference type="EMBL" id="BMWX01000004">
    <property type="protein sequence ID" value="GGZ33283.1"/>
    <property type="molecule type" value="Genomic_DNA"/>
</dbReference>
<feature type="domain" description="Bacterial toxin 4" evidence="2">
    <location>
        <begin position="65"/>
        <end position="121"/>
    </location>
</feature>
<dbReference type="InterPro" id="IPR029102">
    <property type="entry name" value="Ntox4"/>
</dbReference>
<proteinExistence type="predicted"/>
<protein>
    <recommendedName>
        <fullName evidence="2">Bacterial toxin 4 domain-containing protein</fullName>
    </recommendedName>
</protein>
<organism evidence="3 4">
    <name type="scientific">Echinicola pacifica</name>
    <dbReference type="NCBI Taxonomy" id="346377"/>
    <lineage>
        <taxon>Bacteria</taxon>
        <taxon>Pseudomonadati</taxon>
        <taxon>Bacteroidota</taxon>
        <taxon>Cytophagia</taxon>
        <taxon>Cytophagales</taxon>
        <taxon>Cyclobacteriaceae</taxon>
        <taxon>Echinicola</taxon>
    </lineage>
</organism>
<feature type="compositionally biased region" description="Basic and acidic residues" evidence="1">
    <location>
        <begin position="208"/>
        <end position="233"/>
    </location>
</feature>
<feature type="compositionally biased region" description="Basic residues" evidence="1">
    <location>
        <begin position="266"/>
        <end position="286"/>
    </location>
</feature>
<feature type="compositionally biased region" description="Basic and acidic residues" evidence="1">
    <location>
        <begin position="245"/>
        <end position="255"/>
    </location>
</feature>
<keyword evidence="4" id="KW-1185">Reference proteome</keyword>
<gene>
    <name evidence="3" type="ORF">GCM10007049_28670</name>
</gene>
<evidence type="ECO:0000256" key="1">
    <source>
        <dbReference type="SAM" id="MobiDB-lite"/>
    </source>
</evidence>
<reference evidence="3" key="1">
    <citation type="journal article" date="2014" name="Int. J. Syst. Evol. Microbiol.">
        <title>Complete genome sequence of Corynebacterium casei LMG S-19264T (=DSM 44701T), isolated from a smear-ripened cheese.</title>
        <authorList>
            <consortium name="US DOE Joint Genome Institute (JGI-PGF)"/>
            <person name="Walter F."/>
            <person name="Albersmeier A."/>
            <person name="Kalinowski J."/>
            <person name="Ruckert C."/>
        </authorList>
    </citation>
    <scope>NUCLEOTIDE SEQUENCE</scope>
    <source>
        <strain evidence="3">KCTC 12368</strain>
    </source>
</reference>